<evidence type="ECO:0000256" key="5">
    <source>
        <dbReference type="ARBA" id="ARBA00023049"/>
    </source>
</evidence>
<keyword evidence="5 6" id="KW-0482">Metalloprotease</keyword>
<evidence type="ECO:0000313" key="10">
    <source>
        <dbReference type="Proteomes" id="UP000070444"/>
    </source>
</evidence>
<sequence length="435" mass="50888">MVIELIGYKNAILTLLFINCIARTQLVIRQFKKLLETERPNIIKSFVNAKDFESTRVKKVEDLKVWLIKDIYYLVKYFAFLKFNAHAGIWRFSIYLVSVLIDESIYSEIFNNLVFIIIMVLSVEILDFIIYYIEFNILKESRYSDKTFISYISESSFLSGAKDIPRFFIVAILEMLIDKMGSNYFFHFCSLIYSFSIGHSIKTTFFMNLSSEDYELLPDGELKDQLESLAEWIKFPLDKIFITSHNPTDPKAKCTSIGFITDNLDSRCIVLYKDAIRRSSVQEVCALVSSKLAHCKLNFNLKEFALDKAEVFCHCCIFTTLLYNQKFANEFGVDNIPIVVHFALYFYIYIPIDFTLRFLSNFIKRRHIVEADSVSKFLGYKKSLKLGLIKLNEESSSYFNSDHWYITCRSSELTVVERLIALKKSKRRKIDLSFF</sequence>
<dbReference type="InterPro" id="IPR001915">
    <property type="entry name" value="Peptidase_M48"/>
</dbReference>
<evidence type="ECO:0000256" key="2">
    <source>
        <dbReference type="ARBA" id="ARBA00022723"/>
    </source>
</evidence>
<gene>
    <name evidence="9" type="ORF">CONCODRAFT_168702</name>
</gene>
<dbReference type="EMBL" id="KQ964452">
    <property type="protein sequence ID" value="KXN72484.1"/>
    <property type="molecule type" value="Genomic_DNA"/>
</dbReference>
<dbReference type="GO" id="GO:0004222">
    <property type="term" value="F:metalloendopeptidase activity"/>
    <property type="evidence" value="ECO:0007669"/>
    <property type="project" value="InterPro"/>
</dbReference>
<reference evidence="9 10" key="1">
    <citation type="journal article" date="2015" name="Genome Biol. Evol.">
        <title>Phylogenomic analyses indicate that early fungi evolved digesting cell walls of algal ancestors of land plants.</title>
        <authorList>
            <person name="Chang Y."/>
            <person name="Wang S."/>
            <person name="Sekimoto S."/>
            <person name="Aerts A.L."/>
            <person name="Choi C."/>
            <person name="Clum A."/>
            <person name="LaButti K.M."/>
            <person name="Lindquist E.A."/>
            <person name="Yee Ngan C."/>
            <person name="Ohm R.A."/>
            <person name="Salamov A.A."/>
            <person name="Grigoriev I.V."/>
            <person name="Spatafora J.W."/>
            <person name="Berbee M.L."/>
        </authorList>
    </citation>
    <scope>NUCLEOTIDE SEQUENCE [LARGE SCALE GENOMIC DNA]</scope>
    <source>
        <strain evidence="9 10">NRRL 28638</strain>
    </source>
</reference>
<keyword evidence="10" id="KW-1185">Reference proteome</keyword>
<keyword evidence="3 6" id="KW-0378">Hydrolase</keyword>
<dbReference type="Proteomes" id="UP000070444">
    <property type="component" value="Unassembled WGS sequence"/>
</dbReference>
<comment type="similarity">
    <text evidence="6">Belongs to the peptidase M48 family.</text>
</comment>
<feature type="domain" description="CAAX prenyl protease 1 N-terminal" evidence="8">
    <location>
        <begin position="30"/>
        <end position="198"/>
    </location>
</feature>
<dbReference type="PANTHER" id="PTHR10120">
    <property type="entry name" value="CAAX PRENYL PROTEASE 1"/>
    <property type="match status" value="1"/>
</dbReference>
<proteinExistence type="inferred from homology"/>
<evidence type="ECO:0000256" key="1">
    <source>
        <dbReference type="ARBA" id="ARBA00022670"/>
    </source>
</evidence>
<protein>
    <submittedName>
        <fullName evidence="9">Uncharacterized protein</fullName>
    </submittedName>
</protein>
<organism evidence="9 10">
    <name type="scientific">Conidiobolus coronatus (strain ATCC 28846 / CBS 209.66 / NRRL 28638)</name>
    <name type="common">Delacroixia coronata</name>
    <dbReference type="NCBI Taxonomy" id="796925"/>
    <lineage>
        <taxon>Eukaryota</taxon>
        <taxon>Fungi</taxon>
        <taxon>Fungi incertae sedis</taxon>
        <taxon>Zoopagomycota</taxon>
        <taxon>Entomophthoromycotina</taxon>
        <taxon>Entomophthoromycetes</taxon>
        <taxon>Entomophthorales</taxon>
        <taxon>Ancylistaceae</taxon>
        <taxon>Conidiobolus</taxon>
    </lineage>
</organism>
<feature type="domain" description="Peptidase M48" evidence="7">
    <location>
        <begin position="218"/>
        <end position="396"/>
    </location>
</feature>
<evidence type="ECO:0000256" key="6">
    <source>
        <dbReference type="RuleBase" id="RU003983"/>
    </source>
</evidence>
<dbReference type="AlphaFoldDB" id="A0A137PBV3"/>
<dbReference type="GO" id="GO:0046872">
    <property type="term" value="F:metal ion binding"/>
    <property type="evidence" value="ECO:0007669"/>
    <property type="project" value="UniProtKB-KW"/>
</dbReference>
<dbReference type="InterPro" id="IPR032456">
    <property type="entry name" value="Peptidase_M48_N"/>
</dbReference>
<dbReference type="Pfam" id="PF16491">
    <property type="entry name" value="Peptidase_M48_N"/>
    <property type="match status" value="1"/>
</dbReference>
<name>A0A137PBV3_CONC2</name>
<evidence type="ECO:0000256" key="3">
    <source>
        <dbReference type="ARBA" id="ARBA00022801"/>
    </source>
</evidence>
<evidence type="ECO:0000313" key="9">
    <source>
        <dbReference type="EMBL" id="KXN72484.1"/>
    </source>
</evidence>
<keyword evidence="4 6" id="KW-0862">Zinc</keyword>
<evidence type="ECO:0000259" key="8">
    <source>
        <dbReference type="Pfam" id="PF16491"/>
    </source>
</evidence>
<keyword evidence="1 6" id="KW-0645">Protease</keyword>
<dbReference type="STRING" id="796925.A0A137PBV3"/>
<dbReference type="GO" id="GO:0006508">
    <property type="term" value="P:proteolysis"/>
    <property type="evidence" value="ECO:0007669"/>
    <property type="project" value="UniProtKB-KW"/>
</dbReference>
<evidence type="ECO:0000259" key="7">
    <source>
        <dbReference type="Pfam" id="PF01435"/>
    </source>
</evidence>
<accession>A0A137PBV3</accession>
<comment type="cofactor">
    <cofactor evidence="6">
        <name>Zn(2+)</name>
        <dbReference type="ChEBI" id="CHEBI:29105"/>
    </cofactor>
    <text evidence="6">Binds 1 zinc ion per subunit.</text>
</comment>
<dbReference type="Gene3D" id="3.30.2010.10">
    <property type="entry name" value="Metalloproteases ('zincins'), catalytic domain"/>
    <property type="match status" value="1"/>
</dbReference>
<keyword evidence="2" id="KW-0479">Metal-binding</keyword>
<dbReference type="Pfam" id="PF01435">
    <property type="entry name" value="Peptidase_M48"/>
    <property type="match status" value="1"/>
</dbReference>
<evidence type="ECO:0000256" key="4">
    <source>
        <dbReference type="ARBA" id="ARBA00022833"/>
    </source>
</evidence>